<evidence type="ECO:0000313" key="4">
    <source>
        <dbReference type="Proteomes" id="UP000618926"/>
    </source>
</evidence>
<proteinExistence type="predicted"/>
<feature type="non-terminal residue" evidence="1">
    <location>
        <position position="1"/>
    </location>
</feature>
<dbReference type="EMBL" id="JADBFD010000026">
    <property type="protein sequence ID" value="MBE2889337.1"/>
    <property type="molecule type" value="Genomic_DNA"/>
</dbReference>
<evidence type="ECO:0000313" key="2">
    <source>
        <dbReference type="EMBL" id="MBE2889747.1"/>
    </source>
</evidence>
<evidence type="ECO:0000313" key="1">
    <source>
        <dbReference type="EMBL" id="MBE2889337.1"/>
    </source>
</evidence>
<evidence type="ECO:0000313" key="3">
    <source>
        <dbReference type="EMBL" id="MBE2889754.1"/>
    </source>
</evidence>
<name>A0ABR9NYK2_9BACT</name>
<dbReference type="EMBL" id="JADBFD010000049">
    <property type="protein sequence ID" value="MBE2889754.1"/>
    <property type="molecule type" value="Genomic_DNA"/>
</dbReference>
<sequence length="36" mass="4280">AVADFMGRYNQKWLVEKLGFRSPRQAFEEYQLQMAA</sequence>
<protein>
    <submittedName>
        <fullName evidence="1">IS3 family transposase</fullName>
    </submittedName>
</protein>
<gene>
    <name evidence="1" type="ORF">IIE05_15355</name>
    <name evidence="2" type="ORF">IIE05_17460</name>
    <name evidence="3" type="ORF">IIE05_17495</name>
</gene>
<accession>A0ABR9NYK2</accession>
<organism evidence="1 4">
    <name type="scientific">Geobacter anodireducens</name>
    <dbReference type="NCBI Taxonomy" id="1340425"/>
    <lineage>
        <taxon>Bacteria</taxon>
        <taxon>Pseudomonadati</taxon>
        <taxon>Thermodesulfobacteriota</taxon>
        <taxon>Desulfuromonadia</taxon>
        <taxon>Geobacterales</taxon>
        <taxon>Geobacteraceae</taxon>
        <taxon>Geobacter</taxon>
    </lineage>
</organism>
<reference evidence="1 4" key="1">
    <citation type="submission" date="2020-10" db="EMBL/GenBank/DDBJ databases">
        <title>Investigation of anaerobic biodegradation of phenanthrene by a sulfate-dependent Geobacter anodireducens strain PheS2.</title>
        <authorList>
            <person name="Zhang Z."/>
        </authorList>
    </citation>
    <scope>NUCLEOTIDE SEQUENCE [LARGE SCALE GENOMIC DNA]</scope>
    <source>
        <strain evidence="1 4">PheS2</strain>
    </source>
</reference>
<dbReference type="EMBL" id="JADBFD010000046">
    <property type="protein sequence ID" value="MBE2889747.1"/>
    <property type="molecule type" value="Genomic_DNA"/>
</dbReference>
<keyword evidence="4" id="KW-1185">Reference proteome</keyword>
<dbReference type="Proteomes" id="UP000618926">
    <property type="component" value="Unassembled WGS sequence"/>
</dbReference>
<comment type="caution">
    <text evidence="1">The sequence shown here is derived from an EMBL/GenBank/DDBJ whole genome shotgun (WGS) entry which is preliminary data.</text>
</comment>